<dbReference type="Proteomes" id="UP000232323">
    <property type="component" value="Unassembled WGS sequence"/>
</dbReference>
<sequence length="411" mass="45960">MSTTMSTTSFCNYCGVKAAQRCNACGMVAYCSREHQKLDWKKHKLACKEFQSLKLKGKQWEGDVKDGEYGGTFRWSQKLDFIQMPPYLAPAALDNGWSDFFETRLGYLESKIVLDVALIDGLSFPLSFLCLLRFVLEQNSGIKDWMYGRDRILSVVAMGCAERAEEHILNQTNYWQEIAHMMPSFQIHLWLVGPEMSESSHSKCFSGKQEGPRMTIRCYRGTLSQFLSEHRLLSHCQEGPGGPKTVFIGYNTGMASGDAALQSSWELDIQLLMDNKALTLFTCANDHTDLKCEKALMNRLRANFVLEPRKNPFSAATTLHPPGQQETGWYTANAMIYAIQGLSGMKSTATTNILVSSGVDKLDNAKGFCAVKHVASSEGKQDQSAVSMNCSILAVHDVRDETQVEDLYLPD</sequence>
<name>A0A250WXA4_9CHLO</name>
<evidence type="ECO:0000259" key="5">
    <source>
        <dbReference type="PROSITE" id="PS50865"/>
    </source>
</evidence>
<dbReference type="PROSITE" id="PS01360">
    <property type="entry name" value="ZF_MYND_1"/>
    <property type="match status" value="1"/>
</dbReference>
<dbReference type="InterPro" id="IPR002893">
    <property type="entry name" value="Znf_MYND"/>
</dbReference>
<keyword evidence="3" id="KW-0862">Zinc</keyword>
<dbReference type="Pfam" id="PF01753">
    <property type="entry name" value="zf-MYND"/>
    <property type="match status" value="1"/>
</dbReference>
<keyword evidence="1" id="KW-0479">Metal-binding</keyword>
<dbReference type="OrthoDB" id="265717at2759"/>
<dbReference type="PANTHER" id="PTHR28069">
    <property type="entry name" value="GH20023P"/>
    <property type="match status" value="1"/>
</dbReference>
<dbReference type="GO" id="GO:0008270">
    <property type="term" value="F:zinc ion binding"/>
    <property type="evidence" value="ECO:0007669"/>
    <property type="project" value="UniProtKB-KW"/>
</dbReference>
<dbReference type="PROSITE" id="PS50865">
    <property type="entry name" value="ZF_MYND_2"/>
    <property type="match status" value="1"/>
</dbReference>
<keyword evidence="2 4" id="KW-0863">Zinc-finger</keyword>
<evidence type="ECO:0000313" key="7">
    <source>
        <dbReference type="Proteomes" id="UP000232323"/>
    </source>
</evidence>
<reference evidence="6 7" key="1">
    <citation type="submission" date="2017-08" db="EMBL/GenBank/DDBJ databases">
        <title>Acidophilic green algal genome provides insights into adaptation to an acidic environment.</title>
        <authorList>
            <person name="Hirooka S."/>
            <person name="Hirose Y."/>
            <person name="Kanesaki Y."/>
            <person name="Higuchi S."/>
            <person name="Fujiwara T."/>
            <person name="Onuma R."/>
            <person name="Era A."/>
            <person name="Ohbayashi R."/>
            <person name="Uzuka A."/>
            <person name="Nozaki H."/>
            <person name="Yoshikawa H."/>
            <person name="Miyagishima S.Y."/>
        </authorList>
    </citation>
    <scope>NUCLEOTIDE SEQUENCE [LARGE SCALE GENOMIC DNA]</scope>
    <source>
        <strain evidence="6 7">NIES-2499</strain>
    </source>
</reference>
<dbReference type="STRING" id="1157962.A0A250WXA4"/>
<feature type="domain" description="MYND-type" evidence="5">
    <location>
        <begin position="11"/>
        <end position="47"/>
    </location>
</feature>
<organism evidence="6 7">
    <name type="scientific">Chlamydomonas eustigma</name>
    <dbReference type="NCBI Taxonomy" id="1157962"/>
    <lineage>
        <taxon>Eukaryota</taxon>
        <taxon>Viridiplantae</taxon>
        <taxon>Chlorophyta</taxon>
        <taxon>core chlorophytes</taxon>
        <taxon>Chlorophyceae</taxon>
        <taxon>CS clade</taxon>
        <taxon>Chlamydomonadales</taxon>
        <taxon>Chlamydomonadaceae</taxon>
        <taxon>Chlamydomonas</taxon>
    </lineage>
</organism>
<keyword evidence="7" id="KW-1185">Reference proteome</keyword>
<dbReference type="EMBL" id="BEGY01000012">
    <property type="protein sequence ID" value="GAX75473.1"/>
    <property type="molecule type" value="Genomic_DNA"/>
</dbReference>
<evidence type="ECO:0000313" key="6">
    <source>
        <dbReference type="EMBL" id="GAX75473.1"/>
    </source>
</evidence>
<protein>
    <recommendedName>
        <fullName evidence="5">MYND-type domain-containing protein</fullName>
    </recommendedName>
</protein>
<comment type="caution">
    <text evidence="6">The sequence shown here is derived from an EMBL/GenBank/DDBJ whole genome shotgun (WGS) entry which is preliminary data.</text>
</comment>
<dbReference type="Pfam" id="PF20179">
    <property type="entry name" value="MSS51_C"/>
    <property type="match status" value="1"/>
</dbReference>
<dbReference type="PANTHER" id="PTHR28069:SF1">
    <property type="entry name" value="PROTEIN MSS51, MITOCHONDRIAL"/>
    <property type="match status" value="1"/>
</dbReference>
<evidence type="ECO:0000256" key="4">
    <source>
        <dbReference type="PROSITE-ProRule" id="PRU00134"/>
    </source>
</evidence>
<dbReference type="SUPFAM" id="SSF144232">
    <property type="entry name" value="HIT/MYND zinc finger-like"/>
    <property type="match status" value="1"/>
</dbReference>
<accession>A0A250WXA4</accession>
<gene>
    <name evidence="6" type="ORF">CEUSTIGMA_g2916.t1</name>
</gene>
<dbReference type="Gene3D" id="6.10.140.2220">
    <property type="match status" value="1"/>
</dbReference>
<dbReference type="InterPro" id="IPR046824">
    <property type="entry name" value="Mss51-like_C"/>
</dbReference>
<dbReference type="AlphaFoldDB" id="A0A250WXA4"/>
<evidence type="ECO:0000256" key="3">
    <source>
        <dbReference type="ARBA" id="ARBA00022833"/>
    </source>
</evidence>
<evidence type="ECO:0000256" key="2">
    <source>
        <dbReference type="ARBA" id="ARBA00022771"/>
    </source>
</evidence>
<evidence type="ECO:0000256" key="1">
    <source>
        <dbReference type="ARBA" id="ARBA00022723"/>
    </source>
</evidence>
<proteinExistence type="predicted"/>